<reference evidence="2" key="2">
    <citation type="submission" date="2023-05" db="EMBL/GenBank/DDBJ databases">
        <authorList>
            <person name="Schelkunov M.I."/>
        </authorList>
    </citation>
    <scope>NUCLEOTIDE SEQUENCE</scope>
    <source>
        <strain evidence="2">Hsosn_3</strain>
        <tissue evidence="2">Leaf</tissue>
    </source>
</reference>
<feature type="compositionally biased region" description="Basic and acidic residues" evidence="1">
    <location>
        <begin position="362"/>
        <end position="377"/>
    </location>
</feature>
<feature type="region of interest" description="Disordered" evidence="1">
    <location>
        <begin position="648"/>
        <end position="715"/>
    </location>
</feature>
<dbReference type="PANTHER" id="PTHR33240:SF15">
    <property type="entry name" value="GAG-PRO-LIKE PROTEIN"/>
    <property type="match status" value="1"/>
</dbReference>
<protein>
    <recommendedName>
        <fullName evidence="4">Reverse transcriptase domain-containing protein</fullName>
    </recommendedName>
</protein>
<evidence type="ECO:0000313" key="3">
    <source>
        <dbReference type="Proteomes" id="UP001237642"/>
    </source>
</evidence>
<proteinExistence type="predicted"/>
<feature type="region of interest" description="Disordered" evidence="1">
    <location>
        <begin position="352"/>
        <end position="384"/>
    </location>
</feature>
<dbReference type="AlphaFoldDB" id="A0AAD8IC45"/>
<gene>
    <name evidence="2" type="ORF">POM88_020555</name>
</gene>
<feature type="compositionally biased region" description="Basic and acidic residues" evidence="1">
    <location>
        <begin position="679"/>
        <end position="693"/>
    </location>
</feature>
<feature type="compositionally biased region" description="Low complexity" evidence="1">
    <location>
        <begin position="14"/>
        <end position="29"/>
    </location>
</feature>
<sequence>MSYDSSERNRSSESTKSSSSSPPESHTVSQLSNLRSRQRHMQEQMDRLTAQMAGNYYEDHHPPYYPENVAGRSDSRQEEHRGSYQSGSSTGSRGIPYHGSRSSSGSQRTVFPEPSGHRRPNRHRSQRERTPTSSHRQRSRTPVRRRRTPPIIIQQNTQSRQPEEREDLMVRLARLEEMASSPFLEASTGRSPFTEILEAAQVDQGVKITGLESYDGTMISPSADYLFPRSRRTQGLGSPGSPRGVLAPENVKQEHRESLRDYIEKFKTAASKVKELRPTNTVDSFIRNMNYQECRDCCKELCNKEPGDLYEAYGIASAYIATDERIRAYYPGSRSEASGSGHTAMQMDGMEDFRGRGQKNFPSDRRPPPRQTREEPHFTPLNKSPSVILKEIRGHDYFQAPPLMRTPTDKRDRSRFCDYHASIGHNTDECTSLKYFLEKLVSKGVMGSYLHGAGKAPSQPPNPRPRRVIDMIMGGGDPPPKELQELFQLETQRAFRYSKTPISFSDEDYPEGGVCRSGPLTVQLDIDDQDVRKGEKKAEDTRGPLYGFGNHDVPIQGTIDLPTTFGTAPQEVTALVKYYIIDIASSYNVIIGRPTLFFLGAIISTPHMKVKFPTGWGTGELKSDSEASRLCYTASLCLAQTNPRKRKYYEEPKGKGSAGNDAESSGTNSPRVLLVENAESEHRRPEGDCELSHFPRAIPGEPTESVELYLGDSSK</sequence>
<evidence type="ECO:0000313" key="2">
    <source>
        <dbReference type="EMBL" id="KAK1382820.1"/>
    </source>
</evidence>
<dbReference type="PANTHER" id="PTHR33240">
    <property type="entry name" value="OS08G0508500 PROTEIN"/>
    <property type="match status" value="1"/>
</dbReference>
<dbReference type="Proteomes" id="UP001237642">
    <property type="component" value="Unassembled WGS sequence"/>
</dbReference>
<feature type="compositionally biased region" description="Basic residues" evidence="1">
    <location>
        <begin position="135"/>
        <end position="148"/>
    </location>
</feature>
<organism evidence="2 3">
    <name type="scientific">Heracleum sosnowskyi</name>
    <dbReference type="NCBI Taxonomy" id="360622"/>
    <lineage>
        <taxon>Eukaryota</taxon>
        <taxon>Viridiplantae</taxon>
        <taxon>Streptophyta</taxon>
        <taxon>Embryophyta</taxon>
        <taxon>Tracheophyta</taxon>
        <taxon>Spermatophyta</taxon>
        <taxon>Magnoliopsida</taxon>
        <taxon>eudicotyledons</taxon>
        <taxon>Gunneridae</taxon>
        <taxon>Pentapetalae</taxon>
        <taxon>asterids</taxon>
        <taxon>campanulids</taxon>
        <taxon>Apiales</taxon>
        <taxon>Apiaceae</taxon>
        <taxon>Apioideae</taxon>
        <taxon>apioid superclade</taxon>
        <taxon>Tordylieae</taxon>
        <taxon>Tordyliinae</taxon>
        <taxon>Heracleum</taxon>
    </lineage>
</organism>
<reference evidence="2" key="1">
    <citation type="submission" date="2023-02" db="EMBL/GenBank/DDBJ databases">
        <title>Genome of toxic invasive species Heracleum sosnowskyi carries increased number of genes despite the absence of recent whole-genome duplications.</title>
        <authorList>
            <person name="Schelkunov M."/>
            <person name="Shtratnikova V."/>
            <person name="Makarenko M."/>
            <person name="Klepikova A."/>
            <person name="Omelchenko D."/>
            <person name="Novikova G."/>
            <person name="Obukhova E."/>
            <person name="Bogdanov V."/>
            <person name="Penin A."/>
            <person name="Logacheva M."/>
        </authorList>
    </citation>
    <scope>NUCLEOTIDE SEQUENCE</scope>
    <source>
        <strain evidence="2">Hsosn_3</strain>
        <tissue evidence="2">Leaf</tissue>
    </source>
</reference>
<dbReference type="EMBL" id="JAUIZM010000005">
    <property type="protein sequence ID" value="KAK1382820.1"/>
    <property type="molecule type" value="Genomic_DNA"/>
</dbReference>
<comment type="caution">
    <text evidence="2">The sequence shown here is derived from an EMBL/GenBank/DDBJ whole genome shotgun (WGS) entry which is preliminary data.</text>
</comment>
<evidence type="ECO:0008006" key="4">
    <source>
        <dbReference type="Google" id="ProtNLM"/>
    </source>
</evidence>
<name>A0AAD8IC45_9APIA</name>
<accession>A0AAD8IC45</accession>
<feature type="compositionally biased region" description="Polar residues" evidence="1">
    <location>
        <begin position="83"/>
        <end position="92"/>
    </location>
</feature>
<feature type="region of interest" description="Disordered" evidence="1">
    <location>
        <begin position="1"/>
        <end position="165"/>
    </location>
</feature>
<feature type="compositionally biased region" description="Basic and acidic residues" evidence="1">
    <location>
        <begin position="1"/>
        <end position="13"/>
    </location>
</feature>
<evidence type="ECO:0000256" key="1">
    <source>
        <dbReference type="SAM" id="MobiDB-lite"/>
    </source>
</evidence>
<keyword evidence="3" id="KW-1185">Reference proteome</keyword>
<feature type="compositionally biased region" description="Basic residues" evidence="1">
    <location>
        <begin position="117"/>
        <end position="126"/>
    </location>
</feature>
<feature type="compositionally biased region" description="Polar residues" evidence="1">
    <location>
        <begin position="100"/>
        <end position="109"/>
    </location>
</feature>
<feature type="compositionally biased region" description="Basic and acidic residues" evidence="1">
    <location>
        <begin position="73"/>
        <end position="82"/>
    </location>
</feature>